<keyword evidence="3" id="KW-1185">Reference proteome</keyword>
<feature type="compositionally biased region" description="Low complexity" evidence="1">
    <location>
        <begin position="50"/>
        <end position="65"/>
    </location>
</feature>
<accession>A0ABW1D0J7</accession>
<proteinExistence type="predicted"/>
<feature type="compositionally biased region" description="Low complexity" evidence="1">
    <location>
        <begin position="199"/>
        <end position="222"/>
    </location>
</feature>
<feature type="region of interest" description="Disordered" evidence="1">
    <location>
        <begin position="153"/>
        <end position="230"/>
    </location>
</feature>
<feature type="compositionally biased region" description="Polar residues" evidence="1">
    <location>
        <begin position="153"/>
        <end position="168"/>
    </location>
</feature>
<protein>
    <submittedName>
        <fullName evidence="2">Uncharacterized protein</fullName>
    </submittedName>
</protein>
<feature type="region of interest" description="Disordered" evidence="1">
    <location>
        <begin position="1"/>
        <end position="124"/>
    </location>
</feature>
<dbReference type="Proteomes" id="UP001596058">
    <property type="component" value="Unassembled WGS sequence"/>
</dbReference>
<evidence type="ECO:0000313" key="3">
    <source>
        <dbReference type="Proteomes" id="UP001596058"/>
    </source>
</evidence>
<gene>
    <name evidence="2" type="ORF">ACFPZ3_47505</name>
</gene>
<reference evidence="3" key="1">
    <citation type="journal article" date="2019" name="Int. J. Syst. Evol. Microbiol.">
        <title>The Global Catalogue of Microorganisms (GCM) 10K type strain sequencing project: providing services to taxonomists for standard genome sequencing and annotation.</title>
        <authorList>
            <consortium name="The Broad Institute Genomics Platform"/>
            <consortium name="The Broad Institute Genome Sequencing Center for Infectious Disease"/>
            <person name="Wu L."/>
            <person name="Ma J."/>
        </authorList>
    </citation>
    <scope>NUCLEOTIDE SEQUENCE [LARGE SCALE GENOMIC DNA]</scope>
    <source>
        <strain evidence="3">CCUG 53903</strain>
    </source>
</reference>
<evidence type="ECO:0000313" key="2">
    <source>
        <dbReference type="EMBL" id="MFC5831542.1"/>
    </source>
</evidence>
<dbReference type="EMBL" id="JBHSPA010000065">
    <property type="protein sequence ID" value="MFC5831542.1"/>
    <property type="molecule type" value="Genomic_DNA"/>
</dbReference>
<organism evidence="2 3">
    <name type="scientific">Nonomuraea insulae</name>
    <dbReference type="NCBI Taxonomy" id="1616787"/>
    <lineage>
        <taxon>Bacteria</taxon>
        <taxon>Bacillati</taxon>
        <taxon>Actinomycetota</taxon>
        <taxon>Actinomycetes</taxon>
        <taxon>Streptosporangiales</taxon>
        <taxon>Streptosporangiaceae</taxon>
        <taxon>Nonomuraea</taxon>
    </lineage>
</organism>
<dbReference type="RefSeq" id="WP_379521013.1">
    <property type="nucleotide sequence ID" value="NZ_JBHSPA010000065.1"/>
</dbReference>
<sequence length="383" mass="40100">MSYPQQPHPQDPWGRQTQGAPQGQGRPGYGQPPSGPAAPWPGHGPQDTVQRPGRPAHGPQPRQGGPPSGLPNPPQSPYGSRPPYGQDPYARGGPYGEGGPYGPSQLQYDYDYELGSPPPKRNSTLIIGLSVGLGLLVLGGGAVGAVSYLNSSGSGTTTALPDTSSSPTAAPWESSPPSGGLGGEPSGMPSWDPFDDPTTEPTGPAADPTTDPTTGPTGSPSGQAAPGSPIAETEFDDWRLELPSATYSANKVAGWTYETCDPVDGEGVLAKNKCERAIQVAYTSYRGHLKAVQVTMAFPTEKAAEAAVAKLAKRTSNAVSTRRDMTFTTYAYGKIRANAIKKYVIATIVTADTTAKSKANKFHLFLQADAVRYFMLRDVTVTS</sequence>
<feature type="compositionally biased region" description="Low complexity" evidence="1">
    <location>
        <begin position="14"/>
        <end position="32"/>
    </location>
</feature>
<evidence type="ECO:0000256" key="1">
    <source>
        <dbReference type="SAM" id="MobiDB-lite"/>
    </source>
</evidence>
<name>A0ABW1D0J7_9ACTN</name>
<feature type="compositionally biased region" description="Pro residues" evidence="1">
    <location>
        <begin position="1"/>
        <end position="10"/>
    </location>
</feature>
<comment type="caution">
    <text evidence="2">The sequence shown here is derived from an EMBL/GenBank/DDBJ whole genome shotgun (WGS) entry which is preliminary data.</text>
</comment>